<dbReference type="InterPro" id="IPR001128">
    <property type="entry name" value="Cyt_P450"/>
</dbReference>
<keyword evidence="5 10" id="KW-1133">Transmembrane helix</keyword>
<dbReference type="InterPro" id="IPR002401">
    <property type="entry name" value="Cyt_P450_E_grp-I"/>
</dbReference>
<proteinExistence type="predicted"/>
<dbReference type="GO" id="GO:0004497">
    <property type="term" value="F:monooxygenase activity"/>
    <property type="evidence" value="ECO:0007669"/>
    <property type="project" value="UniProtKB-KW"/>
</dbReference>
<evidence type="ECO:0000256" key="3">
    <source>
        <dbReference type="ARBA" id="ARBA00022692"/>
    </source>
</evidence>
<organism evidence="11 12">
    <name type="scientific">Forsythia ovata</name>
    <dbReference type="NCBI Taxonomy" id="205694"/>
    <lineage>
        <taxon>Eukaryota</taxon>
        <taxon>Viridiplantae</taxon>
        <taxon>Streptophyta</taxon>
        <taxon>Embryophyta</taxon>
        <taxon>Tracheophyta</taxon>
        <taxon>Spermatophyta</taxon>
        <taxon>Magnoliopsida</taxon>
        <taxon>eudicotyledons</taxon>
        <taxon>Gunneridae</taxon>
        <taxon>Pentapetalae</taxon>
        <taxon>asterids</taxon>
        <taxon>lamiids</taxon>
        <taxon>Lamiales</taxon>
        <taxon>Oleaceae</taxon>
        <taxon>Forsythieae</taxon>
        <taxon>Forsythia</taxon>
    </lineage>
</organism>
<dbReference type="GO" id="GO:0046872">
    <property type="term" value="F:metal ion binding"/>
    <property type="evidence" value="ECO:0007669"/>
    <property type="project" value="UniProtKB-KW"/>
</dbReference>
<keyword evidence="3 10" id="KW-0812">Transmembrane</keyword>
<comment type="subcellular location">
    <subcellularLocation>
        <location evidence="1">Membrane</location>
        <topology evidence="1">Single-pass membrane protein</topology>
    </subcellularLocation>
</comment>
<name>A0ABD1T5N6_9LAMI</name>
<dbReference type="EMBL" id="JBFOLJ010000009">
    <property type="protein sequence ID" value="KAL2508039.1"/>
    <property type="molecule type" value="Genomic_DNA"/>
</dbReference>
<evidence type="ECO:0000256" key="7">
    <source>
        <dbReference type="ARBA" id="ARBA00023004"/>
    </source>
</evidence>
<evidence type="ECO:0000256" key="2">
    <source>
        <dbReference type="ARBA" id="ARBA00022617"/>
    </source>
</evidence>
<evidence type="ECO:0000256" key="1">
    <source>
        <dbReference type="ARBA" id="ARBA00004167"/>
    </source>
</evidence>
<keyword evidence="2" id="KW-0349">Heme</keyword>
<evidence type="ECO:0000313" key="11">
    <source>
        <dbReference type="EMBL" id="KAL2508039.1"/>
    </source>
</evidence>
<dbReference type="PANTHER" id="PTHR47947">
    <property type="entry name" value="CYTOCHROME P450 82C3-RELATED"/>
    <property type="match status" value="1"/>
</dbReference>
<keyword evidence="7" id="KW-0408">Iron</keyword>
<dbReference type="PANTHER" id="PTHR47947:SF1">
    <property type="entry name" value="CYTOCHROME P450 82E3"/>
    <property type="match status" value="1"/>
</dbReference>
<accession>A0ABD1T5N6</accession>
<dbReference type="PRINTS" id="PR00463">
    <property type="entry name" value="EP450I"/>
</dbReference>
<evidence type="ECO:0000256" key="4">
    <source>
        <dbReference type="ARBA" id="ARBA00022723"/>
    </source>
</evidence>
<comment type="caution">
    <text evidence="11">The sequence shown here is derived from an EMBL/GenBank/DDBJ whole genome shotgun (WGS) entry which is preliminary data.</text>
</comment>
<dbReference type="InterPro" id="IPR050651">
    <property type="entry name" value="Plant_Cytochrome_P450_Monoox"/>
</dbReference>
<dbReference type="GO" id="GO:0016020">
    <property type="term" value="C:membrane"/>
    <property type="evidence" value="ECO:0007669"/>
    <property type="project" value="UniProtKB-SubCell"/>
</dbReference>
<dbReference type="Gene3D" id="1.10.630.10">
    <property type="entry name" value="Cytochrome P450"/>
    <property type="match status" value="1"/>
</dbReference>
<keyword evidence="4" id="KW-0479">Metal-binding</keyword>
<feature type="transmembrane region" description="Helical" evidence="10">
    <location>
        <begin position="89"/>
        <end position="110"/>
    </location>
</feature>
<protein>
    <submittedName>
        <fullName evidence="11">Cytochrome</fullName>
    </submittedName>
</protein>
<evidence type="ECO:0000256" key="10">
    <source>
        <dbReference type="SAM" id="Phobius"/>
    </source>
</evidence>
<evidence type="ECO:0000256" key="5">
    <source>
        <dbReference type="ARBA" id="ARBA00022989"/>
    </source>
</evidence>
<dbReference type="SUPFAM" id="SSF48264">
    <property type="entry name" value="Cytochrome P450"/>
    <property type="match status" value="1"/>
</dbReference>
<evidence type="ECO:0000313" key="12">
    <source>
        <dbReference type="Proteomes" id="UP001604277"/>
    </source>
</evidence>
<evidence type="ECO:0000256" key="9">
    <source>
        <dbReference type="ARBA" id="ARBA00023136"/>
    </source>
</evidence>
<gene>
    <name evidence="11" type="ORF">Fot_31686</name>
</gene>
<keyword evidence="9 10" id="KW-0472">Membrane</keyword>
<keyword evidence="8" id="KW-0503">Monooxygenase</keyword>
<keyword evidence="6" id="KW-0560">Oxidoreductase</keyword>
<sequence length="168" mass="19104">MIIIGYISTFNTLKIRYIQEELEASFVFTVILTSRYIYIARHPAGQSNHKEDHYFEAEDPAGQRYRGGARHPPQVHCYTAILARKRRRFGADLAAVYGLLALGVAILSISSLERNLILAGSDTTSIHLTWILSRLVKNKQVMKQAQEEIEIKVGKDKWTEESDTKNLV</sequence>
<dbReference type="Pfam" id="PF00067">
    <property type="entry name" value="p450"/>
    <property type="match status" value="1"/>
</dbReference>
<evidence type="ECO:0000256" key="6">
    <source>
        <dbReference type="ARBA" id="ARBA00023002"/>
    </source>
</evidence>
<dbReference type="InterPro" id="IPR036396">
    <property type="entry name" value="Cyt_P450_sf"/>
</dbReference>
<evidence type="ECO:0000256" key="8">
    <source>
        <dbReference type="ARBA" id="ARBA00023033"/>
    </source>
</evidence>
<reference evidence="12" key="1">
    <citation type="submission" date="2024-07" db="EMBL/GenBank/DDBJ databases">
        <title>Two chromosome-level genome assemblies of Korean endemic species Abeliophyllum distichum and Forsythia ovata (Oleaceae).</title>
        <authorList>
            <person name="Jang H."/>
        </authorList>
    </citation>
    <scope>NUCLEOTIDE SEQUENCE [LARGE SCALE GENOMIC DNA]</scope>
</reference>
<dbReference type="Proteomes" id="UP001604277">
    <property type="component" value="Unassembled WGS sequence"/>
</dbReference>
<keyword evidence="12" id="KW-1185">Reference proteome</keyword>
<dbReference type="AlphaFoldDB" id="A0ABD1T5N6"/>